<dbReference type="GO" id="GO:0019239">
    <property type="term" value="F:deaminase activity"/>
    <property type="evidence" value="ECO:0007669"/>
    <property type="project" value="TreeGrafter"/>
</dbReference>
<evidence type="ECO:0000256" key="1">
    <source>
        <dbReference type="ARBA" id="ARBA00010552"/>
    </source>
</evidence>
<dbReference type="InterPro" id="IPR019897">
    <property type="entry name" value="RidA_CS"/>
</dbReference>
<dbReference type="InterPro" id="IPR035959">
    <property type="entry name" value="RutC-like_sf"/>
</dbReference>
<name>A0A7W1X9E8_9BACL</name>
<dbReference type="Gene3D" id="3.30.1330.40">
    <property type="entry name" value="RutC-like"/>
    <property type="match status" value="1"/>
</dbReference>
<dbReference type="FunFam" id="3.30.1330.40:FF:000001">
    <property type="entry name" value="L-PSP family endoribonuclease"/>
    <property type="match status" value="1"/>
</dbReference>
<dbReference type="PROSITE" id="PS01094">
    <property type="entry name" value="UPF0076"/>
    <property type="match status" value="1"/>
</dbReference>
<dbReference type="CDD" id="cd00448">
    <property type="entry name" value="YjgF_YER057c_UK114_family"/>
    <property type="match status" value="1"/>
</dbReference>
<dbReference type="SUPFAM" id="SSF55298">
    <property type="entry name" value="YjgF-like"/>
    <property type="match status" value="1"/>
</dbReference>
<evidence type="ECO:0000313" key="2">
    <source>
        <dbReference type="EMBL" id="MBA4542450.1"/>
    </source>
</evidence>
<accession>A0A7W1X9E8</accession>
<evidence type="ECO:0000313" key="3">
    <source>
        <dbReference type="Proteomes" id="UP000530514"/>
    </source>
</evidence>
<organism evidence="2 3">
    <name type="scientific">Thermoactinomyces daqus</name>
    <dbReference type="NCBI Taxonomy" id="1329516"/>
    <lineage>
        <taxon>Bacteria</taxon>
        <taxon>Bacillati</taxon>
        <taxon>Bacillota</taxon>
        <taxon>Bacilli</taxon>
        <taxon>Bacillales</taxon>
        <taxon>Thermoactinomycetaceae</taxon>
        <taxon>Thermoactinomyces</taxon>
    </lineage>
</organism>
<dbReference type="Pfam" id="PF01042">
    <property type="entry name" value="Ribonuc_L-PSP"/>
    <property type="match status" value="1"/>
</dbReference>
<dbReference type="EMBL" id="JACEIP010000006">
    <property type="protein sequence ID" value="MBA4542450.1"/>
    <property type="molecule type" value="Genomic_DNA"/>
</dbReference>
<keyword evidence="3" id="KW-1185">Reference proteome</keyword>
<sequence length="125" mass="13770">MIKQVQTEKAPQAIGPYSQAVELGELIFTSGQIPLTPEGELAGSDIATQTHQVLKNIGAVLEAAGSDYNHVIKTTIFIKDMNQFQQINEIYAQYFSGHKPARSCVEVARLPKDVLIEMEVIAKKK</sequence>
<gene>
    <name evidence="2" type="ORF">H1164_05980</name>
</gene>
<reference evidence="2 3" key="1">
    <citation type="submission" date="2020-07" db="EMBL/GenBank/DDBJ databases">
        <authorList>
            <person name="Feng H."/>
        </authorList>
    </citation>
    <scope>NUCLEOTIDE SEQUENCE [LARGE SCALE GENOMIC DNA]</scope>
    <source>
        <strain evidence="3">s-11</strain>
    </source>
</reference>
<dbReference type="PANTHER" id="PTHR11803">
    <property type="entry name" value="2-IMINOBUTANOATE/2-IMINOPROPANOATE DEAMINASE RIDA"/>
    <property type="match status" value="1"/>
</dbReference>
<proteinExistence type="inferred from homology"/>
<dbReference type="GO" id="GO:0005829">
    <property type="term" value="C:cytosol"/>
    <property type="evidence" value="ECO:0007669"/>
    <property type="project" value="TreeGrafter"/>
</dbReference>
<comment type="similarity">
    <text evidence="1">Belongs to the RutC family.</text>
</comment>
<dbReference type="InterPro" id="IPR006175">
    <property type="entry name" value="YjgF/YER057c/UK114"/>
</dbReference>
<dbReference type="PANTHER" id="PTHR11803:SF39">
    <property type="entry name" value="2-IMINOBUTANOATE_2-IMINOPROPANOATE DEAMINASE"/>
    <property type="match status" value="1"/>
</dbReference>
<dbReference type="Proteomes" id="UP000530514">
    <property type="component" value="Unassembled WGS sequence"/>
</dbReference>
<dbReference type="InterPro" id="IPR006056">
    <property type="entry name" value="RidA"/>
</dbReference>
<dbReference type="AlphaFoldDB" id="A0A7W1X9E8"/>
<protein>
    <submittedName>
        <fullName evidence="2">RidA family protein</fullName>
    </submittedName>
</protein>
<dbReference type="NCBIfam" id="TIGR00004">
    <property type="entry name" value="Rid family detoxifying hydrolase"/>
    <property type="match status" value="1"/>
</dbReference>
<comment type="caution">
    <text evidence="2">The sequence shown here is derived from an EMBL/GenBank/DDBJ whole genome shotgun (WGS) entry which is preliminary data.</text>
</comment>